<feature type="domain" description="HNH nuclease" evidence="1">
    <location>
        <begin position="85"/>
        <end position="130"/>
    </location>
</feature>
<dbReference type="CDD" id="cd00085">
    <property type="entry name" value="HNHc"/>
    <property type="match status" value="1"/>
</dbReference>
<dbReference type="Gene3D" id="3.40.50.300">
    <property type="entry name" value="P-loop containing nucleotide triphosphate hydrolases"/>
    <property type="match status" value="1"/>
</dbReference>
<name>A0ABQ1MM01_9SPHI</name>
<dbReference type="InterPro" id="IPR027417">
    <property type="entry name" value="P-loop_NTPase"/>
</dbReference>
<protein>
    <recommendedName>
        <fullName evidence="1">HNH nuclease domain-containing protein</fullName>
    </recommendedName>
</protein>
<accession>A0ABQ1MM01</accession>
<dbReference type="SUPFAM" id="SSF52540">
    <property type="entry name" value="P-loop containing nucleoside triphosphate hydrolases"/>
    <property type="match status" value="1"/>
</dbReference>
<dbReference type="PANTHER" id="PTHR47691">
    <property type="entry name" value="REGULATOR-RELATED"/>
    <property type="match status" value="1"/>
</dbReference>
<dbReference type="PANTHER" id="PTHR47691:SF3">
    <property type="entry name" value="HTH-TYPE TRANSCRIPTIONAL REGULATOR RV0890C-RELATED"/>
    <property type="match status" value="1"/>
</dbReference>
<organism evidence="2 3">
    <name type="scientific">Parapedobacter defluvii</name>
    <dbReference type="NCBI Taxonomy" id="2045106"/>
    <lineage>
        <taxon>Bacteria</taxon>
        <taxon>Pseudomonadati</taxon>
        <taxon>Bacteroidota</taxon>
        <taxon>Sphingobacteriia</taxon>
        <taxon>Sphingobacteriales</taxon>
        <taxon>Sphingobacteriaceae</taxon>
        <taxon>Parapedobacter</taxon>
    </lineage>
</organism>
<dbReference type="Proteomes" id="UP000597338">
    <property type="component" value="Unassembled WGS sequence"/>
</dbReference>
<dbReference type="Gene3D" id="1.10.30.50">
    <property type="match status" value="1"/>
</dbReference>
<evidence type="ECO:0000259" key="1">
    <source>
        <dbReference type="Pfam" id="PF13391"/>
    </source>
</evidence>
<dbReference type="InterPro" id="IPR003615">
    <property type="entry name" value="HNH_nuc"/>
</dbReference>
<evidence type="ECO:0000313" key="3">
    <source>
        <dbReference type="Proteomes" id="UP000597338"/>
    </source>
</evidence>
<dbReference type="RefSeq" id="WP_188753159.1">
    <property type="nucleotide sequence ID" value="NZ_BMIK01000019.1"/>
</dbReference>
<keyword evidence="3" id="KW-1185">Reference proteome</keyword>
<dbReference type="Gene3D" id="1.25.40.10">
    <property type="entry name" value="Tetratricopeptide repeat domain"/>
    <property type="match status" value="1"/>
</dbReference>
<sequence length="964" mass="111259">MFVSENEAALFLGITKELLYAFVKTGVKGKTLPVNVNRENNFFKREELNAWNLFLKEAWSLSSTEKPEIPSFIKEYLKVESGGKCVRCGSGHRLDNAHIIPWRESLSHHPHNLIRLCTDCHIKYDDGIISREEILKIKNEKIKRIKADILADISFKDQSFSTLPNPTKNFTGRSSELEKLHSLFNQNRFTLIEGIGGIGKTQFLLQFIKNNQIEVVWIDLDQYGTLTDLKYELGKRLGVSNLDDLATTLDREKTVLVLDGFEILWHKEQDNTVSFLKSLYTHTKETKLIITSQINFLDVEMAASVLTLTNVSQNESIEIIQKHVPSVDIRDNSIRKLIKFADGHPLTITIISGLLQFMVSPAKVSNAIEHAGAKIIQNPKYKQQNRQTSLQICLLAAYENLETNQKWLLRYLTHFPAGSKIPFLEILTKGQQQFFPNEFTLNLALSTLKQFNFIYIKEDLIGFERAHTLNPIRLFVRGKTIEESKSVFHQIKIEAYTNLMMEAIALYSNFLLSDEMEYVIARYEIELPNYLMAIQECVHSAYCKDCKKYSNSKDYLRIITGLSTGLYKFFFTRGYFHYGIYVNKQGARAHIELDEYDFAIEDLAQVAVLNWRLYNVEETKKVLQQMLNCESKANRKFAVVRQIEGELLRDGDPNAAISKFKEGIKLCENEIKVEEKLTFERKQLKSHSSANGNMAVLFSEIGRTYERNLHDENKALPYYLKGYEIQKGMKDYANMYCNSHHLGNCYSGIGDYKSAIKFYREALEGFVELGQQQYIGNSLSELGRLRVTHPELDFSFLTKELLSEGLQDIEAEIKILFKQNEKKDKDVGGNLPIEIINKLFYIIQLASFHDDGHILHDWATNFKKFIPNWAAYPLTFIMIAEIVGKVLKENTISEEEIRDLNILCFLKGLSYEHENFKPYRWLAYWLEHNGITDGAMPITLYNETKEFMLAVGMLQADEYDEFDP</sequence>
<dbReference type="EMBL" id="BMIK01000019">
    <property type="protein sequence ID" value="GGC42996.1"/>
    <property type="molecule type" value="Genomic_DNA"/>
</dbReference>
<reference evidence="3" key="1">
    <citation type="journal article" date="2019" name="Int. J. Syst. Evol. Microbiol.">
        <title>The Global Catalogue of Microorganisms (GCM) 10K type strain sequencing project: providing services to taxonomists for standard genome sequencing and annotation.</title>
        <authorList>
            <consortium name="The Broad Institute Genomics Platform"/>
            <consortium name="The Broad Institute Genome Sequencing Center for Infectious Disease"/>
            <person name="Wu L."/>
            <person name="Ma J."/>
        </authorList>
    </citation>
    <scope>NUCLEOTIDE SEQUENCE [LARGE SCALE GENOMIC DNA]</scope>
    <source>
        <strain evidence="3">CGMCC 1.15342</strain>
    </source>
</reference>
<dbReference type="SUPFAM" id="SSF48452">
    <property type="entry name" value="TPR-like"/>
    <property type="match status" value="1"/>
</dbReference>
<evidence type="ECO:0000313" key="2">
    <source>
        <dbReference type="EMBL" id="GGC42996.1"/>
    </source>
</evidence>
<dbReference type="Pfam" id="PF13391">
    <property type="entry name" value="HNH_2"/>
    <property type="match status" value="1"/>
</dbReference>
<dbReference type="InterPro" id="IPR011990">
    <property type="entry name" value="TPR-like_helical_dom_sf"/>
</dbReference>
<gene>
    <name evidence="2" type="ORF">GCM10011386_39120</name>
</gene>
<proteinExistence type="predicted"/>
<comment type="caution">
    <text evidence="2">The sequence shown here is derived from an EMBL/GenBank/DDBJ whole genome shotgun (WGS) entry which is preliminary data.</text>
</comment>